<sequence>MLEICCRLTCLLNELCAGRTTAPHAEAELLEMVAAHHVHDPEEVLGLSEHDPLSSVPIRMALARISHAPHDSPVFWGLLLPAPGQLAGLRGPARVNHAALDAGAVIICHQGSAAVPAGTAWIPQPVGSAMQWTIARAVAPLPPLTPADAAPLLRSAMTATASRLSDLGMVAGERPEAIAPHLTGHRPSDQRLLDSAWTVLTACDAGLASAHQLITAHSAHTREAALRQLRNAASQAITAATSWPLT</sequence>
<organism evidence="1 2">
    <name type="scientific">Cutibacterium avidum</name>
    <dbReference type="NCBI Taxonomy" id="33010"/>
    <lineage>
        <taxon>Bacteria</taxon>
        <taxon>Bacillati</taxon>
        <taxon>Actinomycetota</taxon>
        <taxon>Actinomycetes</taxon>
        <taxon>Propionibacteriales</taxon>
        <taxon>Propionibacteriaceae</taxon>
        <taxon>Cutibacterium</taxon>
    </lineage>
</organism>
<dbReference type="STRING" id="33010.BFS79_11635"/>
<dbReference type="AlphaFoldDB" id="A0A1B3Q1X2"/>
<reference evidence="1 2" key="1">
    <citation type="submission" date="2017-07" db="EMBL/GenBank/DDBJ databases">
        <authorList>
            <person name="Sun Z.S."/>
            <person name="Albrecht U."/>
            <person name="Echele G."/>
            <person name="Lee C.C."/>
        </authorList>
    </citation>
    <scope>NUCLEOTIDE SEQUENCE [LARGE SCALE GENOMIC DNA]</scope>
    <source>
        <strain evidence="1 2">P16-029</strain>
    </source>
</reference>
<dbReference type="OrthoDB" id="3730120at2"/>
<name>A0A1B3Q1X2_9ACTN</name>
<dbReference type="Proteomes" id="UP000259211">
    <property type="component" value="Unassembled WGS sequence"/>
</dbReference>
<comment type="caution">
    <text evidence="1">The sequence shown here is derived from an EMBL/GenBank/DDBJ whole genome shotgun (WGS) entry which is preliminary data.</text>
</comment>
<proteinExistence type="predicted"/>
<dbReference type="RefSeq" id="WP_069102703.1">
    <property type="nucleotide sequence ID" value="NZ_AP024308.1"/>
</dbReference>
<dbReference type="EMBL" id="NOWI01000002">
    <property type="protein sequence ID" value="RFT46449.1"/>
    <property type="molecule type" value="Genomic_DNA"/>
</dbReference>
<evidence type="ECO:0000313" key="1">
    <source>
        <dbReference type="EMBL" id="RFT46449.1"/>
    </source>
</evidence>
<gene>
    <name evidence="1" type="ORF">CHT91_02535</name>
</gene>
<evidence type="ECO:0000313" key="2">
    <source>
        <dbReference type="Proteomes" id="UP000259211"/>
    </source>
</evidence>
<accession>A0A1B3Q1X2</accession>
<protein>
    <submittedName>
        <fullName evidence="1">Uncharacterized protein</fullName>
    </submittedName>
</protein>